<sequence length="302" mass="35569">MIKIKEGFKGERFVSLPDELLNAYSHEPLIGNLYVRKIGFFPRVKYHYVQKDQGCSYAMLIYCIEGEGWYTINGKTYPVKQNQYIIIPPNVSYSFGASEHDPWTIYWVHFMGKLSKEFLPSTPIPGTILPGEYSRLQDRIQLFEEIYSCFSMGYIKEYMVYSSMCLYMFLTSFLYLEQYRYINLPNHKEYSFASRVIHYMNEHVERNLTLDQLAAYFKYSPSHFSMLFQKETGVSPISYFIRLKIQKACQYIVLTNLKLNEISTKLGFEEPAYFSRTFTKVMGVSPSDYRKKESEHGRTQQG</sequence>
<dbReference type="EMBL" id="AQHW01000015">
    <property type="protein sequence ID" value="KKB55485.1"/>
    <property type="molecule type" value="Genomic_DNA"/>
</dbReference>
<dbReference type="InterPro" id="IPR003313">
    <property type="entry name" value="AraC-bd"/>
</dbReference>
<evidence type="ECO:0000256" key="2">
    <source>
        <dbReference type="ARBA" id="ARBA00023125"/>
    </source>
</evidence>
<keyword evidence="1" id="KW-0805">Transcription regulation</keyword>
<dbReference type="InterPro" id="IPR009057">
    <property type="entry name" value="Homeodomain-like_sf"/>
</dbReference>
<dbReference type="HOGENOM" id="CLU_000445_88_6_10"/>
<dbReference type="PROSITE" id="PS00041">
    <property type="entry name" value="HTH_ARAC_FAMILY_1"/>
    <property type="match status" value="1"/>
</dbReference>
<dbReference type="SMART" id="SM00342">
    <property type="entry name" value="HTH_ARAC"/>
    <property type="match status" value="1"/>
</dbReference>
<name>A0A0F5JD92_9BACT</name>
<dbReference type="SUPFAM" id="SSF51215">
    <property type="entry name" value="Regulatory protein AraC"/>
    <property type="match status" value="1"/>
</dbReference>
<protein>
    <recommendedName>
        <fullName evidence="4">HTH araC/xylS-type domain-containing protein</fullName>
    </recommendedName>
</protein>
<accession>A0A0F5JD92</accession>
<dbReference type="AlphaFoldDB" id="A0A0F5JD92"/>
<dbReference type="Gene3D" id="2.60.120.280">
    <property type="entry name" value="Regulatory protein AraC"/>
    <property type="match status" value="1"/>
</dbReference>
<dbReference type="STRING" id="1203610.HMPREF1536_02954"/>
<keyword evidence="6" id="KW-1185">Reference proteome</keyword>
<dbReference type="PROSITE" id="PS01124">
    <property type="entry name" value="HTH_ARAC_FAMILY_2"/>
    <property type="match status" value="1"/>
</dbReference>
<evidence type="ECO:0000259" key="4">
    <source>
        <dbReference type="PROSITE" id="PS01124"/>
    </source>
</evidence>
<evidence type="ECO:0000256" key="1">
    <source>
        <dbReference type="ARBA" id="ARBA00023015"/>
    </source>
</evidence>
<dbReference type="CDD" id="cd06986">
    <property type="entry name" value="cupin_MmsR-like_N"/>
    <property type="match status" value="1"/>
</dbReference>
<dbReference type="PRINTS" id="PR00032">
    <property type="entry name" value="HTHARAC"/>
</dbReference>
<dbReference type="Gene3D" id="1.10.10.60">
    <property type="entry name" value="Homeodomain-like"/>
    <property type="match status" value="2"/>
</dbReference>
<keyword evidence="3" id="KW-0804">Transcription</keyword>
<dbReference type="InterPro" id="IPR037923">
    <property type="entry name" value="HTH-like"/>
</dbReference>
<organism evidence="5 6">
    <name type="scientific">Parabacteroides gordonii MS-1 = DSM 23371</name>
    <dbReference type="NCBI Taxonomy" id="1203610"/>
    <lineage>
        <taxon>Bacteria</taxon>
        <taxon>Pseudomonadati</taxon>
        <taxon>Bacteroidota</taxon>
        <taxon>Bacteroidia</taxon>
        <taxon>Bacteroidales</taxon>
        <taxon>Tannerellaceae</taxon>
        <taxon>Parabacteroides</taxon>
    </lineage>
</organism>
<dbReference type="RefSeq" id="WP_028728478.1">
    <property type="nucleotide sequence ID" value="NZ_AUAE01000031.1"/>
</dbReference>
<evidence type="ECO:0000313" key="6">
    <source>
        <dbReference type="Proteomes" id="UP000033035"/>
    </source>
</evidence>
<comment type="caution">
    <text evidence="5">The sequence shown here is derived from an EMBL/GenBank/DDBJ whole genome shotgun (WGS) entry which is preliminary data.</text>
</comment>
<keyword evidence="2" id="KW-0238">DNA-binding</keyword>
<dbReference type="PANTHER" id="PTHR43280">
    <property type="entry name" value="ARAC-FAMILY TRANSCRIPTIONAL REGULATOR"/>
    <property type="match status" value="1"/>
</dbReference>
<dbReference type="Proteomes" id="UP000033035">
    <property type="component" value="Unassembled WGS sequence"/>
</dbReference>
<evidence type="ECO:0000313" key="5">
    <source>
        <dbReference type="EMBL" id="KKB55485.1"/>
    </source>
</evidence>
<dbReference type="InterPro" id="IPR018062">
    <property type="entry name" value="HTH_AraC-typ_CS"/>
</dbReference>
<reference evidence="5 6" key="1">
    <citation type="submission" date="2013-04" db="EMBL/GenBank/DDBJ databases">
        <title>The Genome Sequence of Parabacteroides gordonii DSM 23371.</title>
        <authorList>
            <consortium name="The Broad Institute Genomics Platform"/>
            <person name="Earl A."/>
            <person name="Ward D."/>
            <person name="Feldgarden M."/>
            <person name="Gevers D."/>
            <person name="Martens E."/>
            <person name="Sakamoto M."/>
            <person name="Benno Y."/>
            <person name="Suzuki N."/>
            <person name="Matsunaga N."/>
            <person name="Koshihara K."/>
            <person name="Seki M."/>
            <person name="Komiya H."/>
            <person name="Walker B."/>
            <person name="Young S."/>
            <person name="Zeng Q."/>
            <person name="Gargeya S."/>
            <person name="Fitzgerald M."/>
            <person name="Haas B."/>
            <person name="Abouelleil A."/>
            <person name="Allen A.W."/>
            <person name="Alvarado L."/>
            <person name="Arachchi H.M."/>
            <person name="Berlin A.M."/>
            <person name="Chapman S.B."/>
            <person name="Gainer-Dewar J."/>
            <person name="Goldberg J."/>
            <person name="Griggs A."/>
            <person name="Gujja S."/>
            <person name="Hansen M."/>
            <person name="Howarth C."/>
            <person name="Imamovic A."/>
            <person name="Ireland A."/>
            <person name="Larimer J."/>
            <person name="McCowan C."/>
            <person name="Murphy C."/>
            <person name="Pearson M."/>
            <person name="Poon T.W."/>
            <person name="Priest M."/>
            <person name="Roberts A."/>
            <person name="Saif S."/>
            <person name="Shea T."/>
            <person name="Sisk P."/>
            <person name="Sykes S."/>
            <person name="Wortman J."/>
            <person name="Nusbaum C."/>
            <person name="Birren B."/>
        </authorList>
    </citation>
    <scope>NUCLEOTIDE SEQUENCE [LARGE SCALE GENOMIC DNA]</scope>
    <source>
        <strain evidence="5 6">MS-1</strain>
    </source>
</reference>
<dbReference type="GO" id="GO:0043565">
    <property type="term" value="F:sequence-specific DNA binding"/>
    <property type="evidence" value="ECO:0007669"/>
    <property type="project" value="InterPro"/>
</dbReference>
<proteinExistence type="predicted"/>
<dbReference type="InterPro" id="IPR018060">
    <property type="entry name" value="HTH_AraC"/>
</dbReference>
<gene>
    <name evidence="5" type="ORF">HMPREF1536_02954</name>
</gene>
<dbReference type="PATRIC" id="fig|1203610.3.peg.3024"/>
<dbReference type="Pfam" id="PF02311">
    <property type="entry name" value="AraC_binding"/>
    <property type="match status" value="1"/>
</dbReference>
<dbReference type="GO" id="GO:0003700">
    <property type="term" value="F:DNA-binding transcription factor activity"/>
    <property type="evidence" value="ECO:0007669"/>
    <property type="project" value="InterPro"/>
</dbReference>
<evidence type="ECO:0000256" key="3">
    <source>
        <dbReference type="ARBA" id="ARBA00023163"/>
    </source>
</evidence>
<dbReference type="PANTHER" id="PTHR43280:SF30">
    <property type="entry name" value="MMSAB OPERON REGULATORY PROTEIN"/>
    <property type="match status" value="1"/>
</dbReference>
<feature type="domain" description="HTH araC/xylS-type" evidence="4">
    <location>
        <begin position="194"/>
        <end position="292"/>
    </location>
</feature>
<dbReference type="Pfam" id="PF12833">
    <property type="entry name" value="HTH_18"/>
    <property type="match status" value="1"/>
</dbReference>
<dbReference type="SUPFAM" id="SSF46689">
    <property type="entry name" value="Homeodomain-like"/>
    <property type="match status" value="2"/>
</dbReference>
<dbReference type="InterPro" id="IPR020449">
    <property type="entry name" value="Tscrpt_reg_AraC-type_HTH"/>
</dbReference>